<dbReference type="SMART" id="SM00032">
    <property type="entry name" value="CCP"/>
    <property type="match status" value="3"/>
</dbReference>
<dbReference type="Ensembl" id="ENSONIT00000041083.1">
    <property type="protein sequence ID" value="ENSONIP00000053377.1"/>
    <property type="gene ID" value="ENSONIG00000038913.1"/>
</dbReference>
<dbReference type="SUPFAM" id="SSF57535">
    <property type="entry name" value="Complement control module/SCR domain"/>
    <property type="match status" value="3"/>
</dbReference>
<reference evidence="6" key="2">
    <citation type="submission" date="2025-08" db="UniProtKB">
        <authorList>
            <consortium name="Ensembl"/>
        </authorList>
    </citation>
    <scope>IDENTIFICATION</scope>
</reference>
<dbReference type="InterPro" id="IPR000436">
    <property type="entry name" value="Sushi_SCR_CCP_dom"/>
</dbReference>
<organism evidence="6 7">
    <name type="scientific">Oreochromis niloticus</name>
    <name type="common">Nile tilapia</name>
    <name type="synonym">Tilapia nilotica</name>
    <dbReference type="NCBI Taxonomy" id="8128"/>
    <lineage>
        <taxon>Eukaryota</taxon>
        <taxon>Metazoa</taxon>
        <taxon>Chordata</taxon>
        <taxon>Craniata</taxon>
        <taxon>Vertebrata</taxon>
        <taxon>Euteleostomi</taxon>
        <taxon>Actinopterygii</taxon>
        <taxon>Neopterygii</taxon>
        <taxon>Teleostei</taxon>
        <taxon>Neoteleostei</taxon>
        <taxon>Acanthomorphata</taxon>
        <taxon>Ovalentaria</taxon>
        <taxon>Cichlomorphae</taxon>
        <taxon>Cichliformes</taxon>
        <taxon>Cichlidae</taxon>
        <taxon>African cichlids</taxon>
        <taxon>Pseudocrenilabrinae</taxon>
        <taxon>Oreochromini</taxon>
        <taxon>Oreochromis</taxon>
    </lineage>
</organism>
<evidence type="ECO:0000256" key="2">
    <source>
        <dbReference type="ARBA" id="ARBA00022729"/>
    </source>
</evidence>
<dbReference type="GeneTree" id="ENSGT00940000154386"/>
<evidence type="ECO:0000256" key="3">
    <source>
        <dbReference type="ARBA" id="ARBA00023157"/>
    </source>
</evidence>
<evidence type="ECO:0000256" key="4">
    <source>
        <dbReference type="PROSITE-ProRule" id="PRU00302"/>
    </source>
</evidence>
<dbReference type="PANTHER" id="PTHR45785:SF7">
    <property type="entry name" value="COMPLEMENT FACTOR H"/>
    <property type="match status" value="1"/>
</dbReference>
<dbReference type="PROSITE" id="PS50923">
    <property type="entry name" value="SUSHI"/>
    <property type="match status" value="3"/>
</dbReference>
<dbReference type="PANTHER" id="PTHR45785">
    <property type="entry name" value="COMPLEMENT FACTOR H-RELATED"/>
    <property type="match status" value="1"/>
</dbReference>
<comment type="caution">
    <text evidence="4">Lacks conserved residue(s) required for the propagation of feature annotation.</text>
</comment>
<keyword evidence="7" id="KW-1185">Reference proteome</keyword>
<dbReference type="GO" id="GO:0005615">
    <property type="term" value="C:extracellular space"/>
    <property type="evidence" value="ECO:0007669"/>
    <property type="project" value="TreeGrafter"/>
</dbReference>
<keyword evidence="3 4" id="KW-1015">Disulfide bond</keyword>
<dbReference type="GO" id="GO:0001851">
    <property type="term" value="F:complement component C3b binding"/>
    <property type="evidence" value="ECO:0007669"/>
    <property type="project" value="TreeGrafter"/>
</dbReference>
<reference evidence="7" key="1">
    <citation type="submission" date="2012-01" db="EMBL/GenBank/DDBJ databases">
        <title>The Genome Sequence of Oreochromis niloticus (Nile Tilapia).</title>
        <authorList>
            <consortium name="Broad Institute Genome Assembly Team"/>
            <consortium name="Broad Institute Sequencing Platform"/>
            <person name="Di Palma F."/>
            <person name="Johnson J."/>
            <person name="Lander E.S."/>
            <person name="Lindblad-Toh K."/>
        </authorList>
    </citation>
    <scope>NUCLEOTIDE SEQUENCE [LARGE SCALE GENOMIC DNA]</scope>
</reference>
<dbReference type="Pfam" id="PF00084">
    <property type="entry name" value="Sushi"/>
    <property type="match status" value="3"/>
</dbReference>
<dbReference type="GO" id="GO:0006956">
    <property type="term" value="P:complement activation"/>
    <property type="evidence" value="ECO:0007669"/>
    <property type="project" value="TreeGrafter"/>
</dbReference>
<dbReference type="OMA" id="HNARARY"/>
<dbReference type="InterPro" id="IPR051503">
    <property type="entry name" value="ComplSys_Reg/VirEntry_Med"/>
</dbReference>
<feature type="domain" description="Sushi" evidence="5">
    <location>
        <begin position="88"/>
        <end position="147"/>
    </location>
</feature>
<dbReference type="Gene3D" id="2.10.70.10">
    <property type="entry name" value="Complement Module, domain 1"/>
    <property type="match status" value="3"/>
</dbReference>
<evidence type="ECO:0000313" key="7">
    <source>
        <dbReference type="Proteomes" id="UP000005207"/>
    </source>
</evidence>
<dbReference type="AlphaFoldDB" id="A0A669D0S1"/>
<sequence length="251" mass="28852">MNLILFHVYNVNLTVKQILFFKTEKCRVPETPAGLTITTDVTDNQIRKGQHLTFACEASNHIIKGNATLECLENGRWSNPLPTCEAAKDCRRPPPPLSHGRAKPGTRYPYRHNDKVEYVCDTDYGMEGGPFKTCVDGDWVGEMRCRLAHGCGRPPHLSDGDTKTSTKYQYQHNERVEYICQQYYVMEGGPFKTCKDGEWTGEIRCLRKLKFSFIFFHSVKIQVKNHFGFCFLILFNSRGVIDIYKIIHDCL</sequence>
<evidence type="ECO:0000256" key="1">
    <source>
        <dbReference type="ARBA" id="ARBA00022659"/>
    </source>
</evidence>
<reference evidence="6" key="3">
    <citation type="submission" date="2025-09" db="UniProtKB">
        <authorList>
            <consortium name="Ensembl"/>
        </authorList>
    </citation>
    <scope>IDENTIFICATION</scope>
</reference>
<evidence type="ECO:0000313" key="6">
    <source>
        <dbReference type="Ensembl" id="ENSONIP00000053377.1"/>
    </source>
</evidence>
<feature type="domain" description="Sushi" evidence="5">
    <location>
        <begin position="149"/>
        <end position="207"/>
    </location>
</feature>
<dbReference type="Proteomes" id="UP000005207">
    <property type="component" value="Linkage group LG17"/>
</dbReference>
<dbReference type="InterPro" id="IPR035976">
    <property type="entry name" value="Sushi/SCR/CCP_sf"/>
</dbReference>
<keyword evidence="2" id="KW-0732">Signal</keyword>
<feature type="disulfide bond" evidence="4">
    <location>
        <begin position="151"/>
        <end position="194"/>
    </location>
</feature>
<accession>A0A669D0S1</accession>
<proteinExistence type="predicted"/>
<dbReference type="InParanoid" id="A0A669D0S1"/>
<name>A0A669D0S1_ORENI</name>
<protein>
    <recommendedName>
        <fullName evidence="5">Sushi domain-containing protein</fullName>
    </recommendedName>
</protein>
<evidence type="ECO:0000259" key="5">
    <source>
        <dbReference type="PROSITE" id="PS50923"/>
    </source>
</evidence>
<dbReference type="CDD" id="cd00033">
    <property type="entry name" value="CCP"/>
    <property type="match status" value="3"/>
</dbReference>
<keyword evidence="1 4" id="KW-0768">Sushi</keyword>
<feature type="domain" description="Sushi" evidence="5">
    <location>
        <begin position="24"/>
        <end position="86"/>
    </location>
</feature>